<organism evidence="2 3">
    <name type="scientific">Candidatus Iainarchaeum sp</name>
    <dbReference type="NCBI Taxonomy" id="3101447"/>
    <lineage>
        <taxon>Archaea</taxon>
        <taxon>Candidatus Iainarchaeota</taxon>
        <taxon>Candidatus Iainarchaeia</taxon>
        <taxon>Candidatus Iainarchaeales</taxon>
        <taxon>Candidatus Iainarchaeaceae</taxon>
        <taxon>Candidatus Iainarchaeum</taxon>
    </lineage>
</organism>
<dbReference type="SUPFAM" id="SSF56784">
    <property type="entry name" value="HAD-like"/>
    <property type="match status" value="1"/>
</dbReference>
<reference evidence="2" key="1">
    <citation type="submission" date="2019-03" db="EMBL/GenBank/DDBJ databases">
        <title>Lake Tanganyika Metagenome-Assembled Genomes (MAGs).</title>
        <authorList>
            <person name="Tran P."/>
        </authorList>
    </citation>
    <scope>NUCLEOTIDE SEQUENCE</scope>
    <source>
        <strain evidence="2">M_DeepCast_50m_m2_156</strain>
    </source>
</reference>
<keyword evidence="1" id="KW-0472">Membrane</keyword>
<evidence type="ECO:0000313" key="3">
    <source>
        <dbReference type="Proteomes" id="UP000774699"/>
    </source>
</evidence>
<evidence type="ECO:0000256" key="1">
    <source>
        <dbReference type="SAM" id="Phobius"/>
    </source>
</evidence>
<feature type="transmembrane region" description="Helical" evidence="1">
    <location>
        <begin position="13"/>
        <end position="32"/>
    </location>
</feature>
<dbReference type="InterPro" id="IPR036412">
    <property type="entry name" value="HAD-like_sf"/>
</dbReference>
<dbReference type="AlphaFoldDB" id="A0A8T4CA18"/>
<evidence type="ECO:0000313" key="2">
    <source>
        <dbReference type="EMBL" id="MBM3281985.1"/>
    </source>
</evidence>
<keyword evidence="1" id="KW-0812">Transmembrane</keyword>
<dbReference type="EMBL" id="VGJJ01000006">
    <property type="protein sequence ID" value="MBM3281985.1"/>
    <property type="molecule type" value="Genomic_DNA"/>
</dbReference>
<sequence length="281" mass="32032">MQPAHVVSSTKKIMMKMIILLKALSYFPHFWIRKLFFKKKINFNLVIIDMDGTFSKFHSFKEGLKLVYHDGAEKYNKVILSEKKDNLSADNLRMITGLRLLIHGKANRKSEIKLIVKSAEQVNPLLLKLTKKLSNDVEVILATRSSDTVAKGLASEFNLGGGYGSVMKYDNNGTIVGAERLISDKIPAKSEFPFSTKEKVAQEHMEKKKKKFSLKNTIFISNDILDIEVMSKSAYSILVRTNHHDFIDNIPYYLGLFDFVLRDENDLENLIKALSPKVITK</sequence>
<comment type="caution">
    <text evidence="2">The sequence shown here is derived from an EMBL/GenBank/DDBJ whole genome shotgun (WGS) entry which is preliminary data.</text>
</comment>
<dbReference type="Proteomes" id="UP000774699">
    <property type="component" value="Unassembled WGS sequence"/>
</dbReference>
<accession>A0A8T4CA18</accession>
<name>A0A8T4CA18_9ARCH</name>
<keyword evidence="1" id="KW-1133">Transmembrane helix</keyword>
<dbReference type="InterPro" id="IPR023214">
    <property type="entry name" value="HAD_sf"/>
</dbReference>
<gene>
    <name evidence="2" type="ORF">FJY86_01420</name>
</gene>
<dbReference type="Gene3D" id="3.40.50.1000">
    <property type="entry name" value="HAD superfamily/HAD-like"/>
    <property type="match status" value="1"/>
</dbReference>
<protein>
    <submittedName>
        <fullName evidence="2">Uncharacterized protein</fullName>
    </submittedName>
</protein>
<proteinExistence type="predicted"/>